<comment type="caution">
    <text evidence="9">The sequence shown here is derived from an EMBL/GenBank/DDBJ whole genome shotgun (WGS) entry which is preliminary data.</text>
</comment>
<evidence type="ECO:0000256" key="2">
    <source>
        <dbReference type="ARBA" id="ARBA00022475"/>
    </source>
</evidence>
<feature type="domain" description="Type II secretion system protein GspF" evidence="8">
    <location>
        <begin position="112"/>
        <end position="230"/>
    </location>
</feature>
<keyword evidence="5 6" id="KW-0472">Membrane</keyword>
<protein>
    <recommendedName>
        <fullName evidence="8">Type II secretion system protein GspF domain-containing protein</fullName>
    </recommendedName>
</protein>
<feature type="transmembrane region" description="Helical" evidence="6">
    <location>
        <begin position="216"/>
        <end position="241"/>
    </location>
</feature>
<keyword evidence="3 6" id="KW-0812">Transmembrane</keyword>
<evidence type="ECO:0000313" key="9">
    <source>
        <dbReference type="EMBL" id="GAA2131986.1"/>
    </source>
</evidence>
<dbReference type="PANTHER" id="PTHR35007">
    <property type="entry name" value="INTEGRAL MEMBRANE PROTEIN-RELATED"/>
    <property type="match status" value="1"/>
</dbReference>
<keyword evidence="7" id="KW-0732">Signal</keyword>
<feature type="chain" id="PRO_5046530698" description="Type II secretion system protein GspF domain-containing protein" evidence="7">
    <location>
        <begin position="20"/>
        <end position="245"/>
    </location>
</feature>
<evidence type="ECO:0000256" key="4">
    <source>
        <dbReference type="ARBA" id="ARBA00022989"/>
    </source>
</evidence>
<dbReference type="Proteomes" id="UP001500575">
    <property type="component" value="Unassembled WGS sequence"/>
</dbReference>
<sequence>MTAWTVLASLTAACAGALAAPGPVGPPRRPWVADPGRDDVRTPERGLAHVLAWPLSLAAGLGATVFLGGGAGLVAGPVVVALCLRAVRRSEDPHARRRREEAAAQLPHLVLLLGSVLRGGAPPESAVLVVAAALPGAAAERLDGVRARLALGLDPVSVWEALGDDPVLAPLGRTLARASRSGAPVAEAVERLARDLADRHRAEREDRARAVGVRAALPLGLCLLPSFLLLGIVPLVAGLFAEVTR</sequence>
<organism evidence="9 10">
    <name type="scientific">Nocardioides bigeumensis</name>
    <dbReference type="NCBI Taxonomy" id="433657"/>
    <lineage>
        <taxon>Bacteria</taxon>
        <taxon>Bacillati</taxon>
        <taxon>Actinomycetota</taxon>
        <taxon>Actinomycetes</taxon>
        <taxon>Propionibacteriales</taxon>
        <taxon>Nocardioidaceae</taxon>
        <taxon>Nocardioides</taxon>
    </lineage>
</organism>
<keyword evidence="4 6" id="KW-1133">Transmembrane helix</keyword>
<gene>
    <name evidence="9" type="ORF">GCM10009843_36060</name>
</gene>
<dbReference type="InterPro" id="IPR018076">
    <property type="entry name" value="T2SS_GspF_dom"/>
</dbReference>
<evidence type="ECO:0000256" key="6">
    <source>
        <dbReference type="SAM" id="Phobius"/>
    </source>
</evidence>
<keyword evidence="2" id="KW-1003">Cell membrane</keyword>
<reference evidence="9 10" key="1">
    <citation type="journal article" date="2019" name="Int. J. Syst. Evol. Microbiol.">
        <title>The Global Catalogue of Microorganisms (GCM) 10K type strain sequencing project: providing services to taxonomists for standard genome sequencing and annotation.</title>
        <authorList>
            <consortium name="The Broad Institute Genomics Platform"/>
            <consortium name="The Broad Institute Genome Sequencing Center for Infectious Disease"/>
            <person name="Wu L."/>
            <person name="Ma J."/>
        </authorList>
    </citation>
    <scope>NUCLEOTIDE SEQUENCE [LARGE SCALE GENOMIC DNA]</scope>
    <source>
        <strain evidence="9 10">JCM 16021</strain>
    </source>
</reference>
<evidence type="ECO:0000259" key="8">
    <source>
        <dbReference type="Pfam" id="PF00482"/>
    </source>
</evidence>
<dbReference type="EMBL" id="BAAAQQ010000013">
    <property type="protein sequence ID" value="GAA2131986.1"/>
    <property type="molecule type" value="Genomic_DNA"/>
</dbReference>
<keyword evidence="10" id="KW-1185">Reference proteome</keyword>
<dbReference type="Pfam" id="PF00482">
    <property type="entry name" value="T2SSF"/>
    <property type="match status" value="1"/>
</dbReference>
<accession>A0ABN2YT16</accession>
<evidence type="ECO:0000313" key="10">
    <source>
        <dbReference type="Proteomes" id="UP001500575"/>
    </source>
</evidence>
<name>A0ABN2YT16_9ACTN</name>
<feature type="transmembrane region" description="Helical" evidence="6">
    <location>
        <begin position="57"/>
        <end position="87"/>
    </location>
</feature>
<proteinExistence type="predicted"/>
<feature type="signal peptide" evidence="7">
    <location>
        <begin position="1"/>
        <end position="19"/>
    </location>
</feature>
<evidence type="ECO:0000256" key="3">
    <source>
        <dbReference type="ARBA" id="ARBA00022692"/>
    </source>
</evidence>
<evidence type="ECO:0000256" key="7">
    <source>
        <dbReference type="SAM" id="SignalP"/>
    </source>
</evidence>
<evidence type="ECO:0000256" key="1">
    <source>
        <dbReference type="ARBA" id="ARBA00004651"/>
    </source>
</evidence>
<dbReference type="PANTHER" id="PTHR35007:SF3">
    <property type="entry name" value="POSSIBLE CONSERVED ALANINE RICH MEMBRANE PROTEIN"/>
    <property type="match status" value="1"/>
</dbReference>
<evidence type="ECO:0000256" key="5">
    <source>
        <dbReference type="ARBA" id="ARBA00023136"/>
    </source>
</evidence>
<comment type="subcellular location">
    <subcellularLocation>
        <location evidence="1">Cell membrane</location>
        <topology evidence="1">Multi-pass membrane protein</topology>
    </subcellularLocation>
</comment>
<dbReference type="RefSeq" id="WP_344305212.1">
    <property type="nucleotide sequence ID" value="NZ_BAAAQQ010000013.1"/>
</dbReference>